<dbReference type="AlphaFoldDB" id="A0AAD1XGL2"/>
<evidence type="ECO:0000313" key="2">
    <source>
        <dbReference type="Proteomes" id="UP001295684"/>
    </source>
</evidence>
<comment type="caution">
    <text evidence="1">The sequence shown here is derived from an EMBL/GenBank/DDBJ whole genome shotgun (WGS) entry which is preliminary data.</text>
</comment>
<keyword evidence="2" id="KW-1185">Reference proteome</keyword>
<proteinExistence type="predicted"/>
<reference evidence="1" key="1">
    <citation type="submission" date="2023-07" db="EMBL/GenBank/DDBJ databases">
        <authorList>
            <consortium name="AG Swart"/>
            <person name="Singh M."/>
            <person name="Singh A."/>
            <person name="Seah K."/>
            <person name="Emmerich C."/>
        </authorList>
    </citation>
    <scope>NUCLEOTIDE SEQUENCE</scope>
    <source>
        <strain evidence="1">DP1</strain>
    </source>
</reference>
<evidence type="ECO:0000313" key="1">
    <source>
        <dbReference type="EMBL" id="CAI2372133.1"/>
    </source>
</evidence>
<sequence length="346" mass="40417">MLLGKVVKYDPKIRAKLRKALKKSKKKLKNNNLLTLLKKYQQNVEEIAERLSSPQRTEGPILSAIASQDSLGFRTQTEFARMDGNQLSIEDKNNSDCEEKDTYNYGIFKNIDTFLTKVDINSKEEWKEETHPESPKKIMRKNLFETLREKQYNKKGLDFRKNFCHQMTTKRITINMNTPRIEQKEEVRSASPGLRRIKNNLEKLKTNPLGNMNNSIESIISLESVEFSNYKMKSILNSNKQCNEAKAQRSQCLATRFDTDDEWKHQFQSPKRTKYINSRVGIYQKRVQRKGILPTFITRLRDGQKAKVRDQLTSTFKRCQSFPSFCEVHATKCHMEGPYGDLPEDE</sequence>
<gene>
    <name evidence="1" type="ORF">ECRASSUSDP1_LOCUS13461</name>
</gene>
<protein>
    <submittedName>
        <fullName evidence="1">Uncharacterized protein</fullName>
    </submittedName>
</protein>
<dbReference type="Proteomes" id="UP001295684">
    <property type="component" value="Unassembled WGS sequence"/>
</dbReference>
<name>A0AAD1XGL2_EUPCR</name>
<dbReference type="EMBL" id="CAMPGE010013394">
    <property type="protein sequence ID" value="CAI2372133.1"/>
    <property type="molecule type" value="Genomic_DNA"/>
</dbReference>
<accession>A0AAD1XGL2</accession>
<organism evidence="1 2">
    <name type="scientific">Euplotes crassus</name>
    <dbReference type="NCBI Taxonomy" id="5936"/>
    <lineage>
        <taxon>Eukaryota</taxon>
        <taxon>Sar</taxon>
        <taxon>Alveolata</taxon>
        <taxon>Ciliophora</taxon>
        <taxon>Intramacronucleata</taxon>
        <taxon>Spirotrichea</taxon>
        <taxon>Hypotrichia</taxon>
        <taxon>Euplotida</taxon>
        <taxon>Euplotidae</taxon>
        <taxon>Moneuplotes</taxon>
    </lineage>
</organism>